<dbReference type="Proteomes" id="UP000335496">
    <property type="component" value="Unassembled WGS sequence"/>
</dbReference>
<sequence>MDKQTLEEAFRELIKQRKWYINSLRSPVQAKNDKATFLKGGKIPEERIRNYLSAAGWKCIQPELWKKIIE</sequence>
<keyword evidence="4" id="KW-1185">Reference proteome</keyword>
<dbReference type="EMBL" id="RCXL01000037">
    <property type="protein sequence ID" value="RYT69251.1"/>
    <property type="molecule type" value="Genomic_DNA"/>
</dbReference>
<protein>
    <submittedName>
        <fullName evidence="2">Uncharacterized protein</fullName>
    </submittedName>
</protein>
<comment type="caution">
    <text evidence="2">The sequence shown here is derived from an EMBL/GenBank/DDBJ whole genome shotgun (WGS) entry which is preliminary data.</text>
</comment>
<evidence type="ECO:0000313" key="3">
    <source>
        <dbReference type="Proteomes" id="UP000291917"/>
    </source>
</evidence>
<gene>
    <name evidence="2" type="ORF">EAJ03_17385</name>
    <name evidence="1" type="ORF">F2Z23_17795</name>
</gene>
<evidence type="ECO:0000313" key="4">
    <source>
        <dbReference type="Proteomes" id="UP000335496"/>
    </source>
</evidence>
<dbReference type="AlphaFoldDB" id="A0A4Q5GLI9"/>
<evidence type="ECO:0000313" key="1">
    <source>
        <dbReference type="EMBL" id="KAA5269329.1"/>
    </source>
</evidence>
<evidence type="ECO:0000313" key="2">
    <source>
        <dbReference type="EMBL" id="RYT69251.1"/>
    </source>
</evidence>
<reference evidence="2 3" key="2">
    <citation type="journal article" date="2019" name="Science, e1252229">
        <title>Invertible promoters mediate bacterial phase variation, antibiotic resistance, and host adaptation in the gut.</title>
        <authorList>
            <person name="Jiang X."/>
            <person name="Hall A.B."/>
            <person name="Arthur T.D."/>
            <person name="Plichta D.R."/>
            <person name="Covington C.T."/>
            <person name="Poyet M."/>
            <person name="Crothers J."/>
            <person name="Moses P.L."/>
            <person name="Tolonen A.C."/>
            <person name="Vlamakis H."/>
            <person name="Alm E.J."/>
            <person name="Xavier R.J."/>
        </authorList>
    </citation>
    <scope>NUCLEOTIDE SEQUENCE [LARGE SCALE GENOMIC DNA]</scope>
    <source>
        <strain evidence="2">Bj_0095</strain>
        <strain evidence="3">bj_0095</strain>
    </source>
</reference>
<dbReference type="EMBL" id="VVZX01000035">
    <property type="protein sequence ID" value="KAA5269329.1"/>
    <property type="molecule type" value="Genomic_DNA"/>
</dbReference>
<dbReference type="RefSeq" id="WP_130089168.1">
    <property type="nucleotide sequence ID" value="NZ_RCXL01000037.1"/>
</dbReference>
<dbReference type="Proteomes" id="UP000291917">
    <property type="component" value="Unassembled WGS sequence"/>
</dbReference>
<name>A0A4Q5GLI9_9BACE</name>
<accession>A0A4Q5GLI9</accession>
<proteinExistence type="predicted"/>
<reference evidence="1 4" key="1">
    <citation type="journal article" date="2019" name="Nat. Med.">
        <title>A library of human gut bacterial isolates paired with longitudinal multiomics data enables mechanistic microbiome research.</title>
        <authorList>
            <person name="Poyet M."/>
            <person name="Groussin M."/>
            <person name="Gibbons S.M."/>
            <person name="Avila-Pacheco J."/>
            <person name="Jiang X."/>
            <person name="Kearney S.M."/>
            <person name="Perrotta A.R."/>
            <person name="Berdy B."/>
            <person name="Zhao S."/>
            <person name="Lieberman T.D."/>
            <person name="Swanson P.K."/>
            <person name="Smith M."/>
            <person name="Roesemann S."/>
            <person name="Alexander J.E."/>
            <person name="Rich S.A."/>
            <person name="Livny J."/>
            <person name="Vlamakis H."/>
            <person name="Clish C."/>
            <person name="Bullock K."/>
            <person name="Deik A."/>
            <person name="Scott J."/>
            <person name="Pierce K.A."/>
            <person name="Xavier R.J."/>
            <person name="Alm E.J."/>
        </authorList>
    </citation>
    <scope>NUCLEOTIDE SEQUENCE [LARGE SCALE GENOMIC DNA]</scope>
    <source>
        <strain evidence="1 4">BIOML-A1</strain>
    </source>
</reference>
<organism evidence="2 3">
    <name type="scientific">Bacteroides eggerthii</name>
    <dbReference type="NCBI Taxonomy" id="28111"/>
    <lineage>
        <taxon>Bacteria</taxon>
        <taxon>Pseudomonadati</taxon>
        <taxon>Bacteroidota</taxon>
        <taxon>Bacteroidia</taxon>
        <taxon>Bacteroidales</taxon>
        <taxon>Bacteroidaceae</taxon>
        <taxon>Bacteroides</taxon>
    </lineage>
</organism>